<dbReference type="AlphaFoldDB" id="Q397K0"/>
<keyword evidence="2" id="KW-1185">Reference proteome</keyword>
<reference evidence="1" key="1">
    <citation type="submission" date="2005-10" db="EMBL/GenBank/DDBJ databases">
        <title>Complete sequence of chromosome 2 of Burkholderia sp. 383.</title>
        <authorList>
            <consortium name="US DOE Joint Genome Institute"/>
            <person name="Copeland A."/>
            <person name="Lucas S."/>
            <person name="Lapidus A."/>
            <person name="Barry K."/>
            <person name="Detter J.C."/>
            <person name="Glavina T."/>
            <person name="Hammon N."/>
            <person name="Israni S."/>
            <person name="Pitluck S."/>
            <person name="Chain P."/>
            <person name="Malfatti S."/>
            <person name="Shin M."/>
            <person name="Vergez L."/>
            <person name="Schmutz J."/>
            <person name="Larimer F."/>
            <person name="Land M."/>
            <person name="Kyrpides N."/>
            <person name="Lykidis A."/>
            <person name="Richardson P."/>
        </authorList>
    </citation>
    <scope>NUCLEOTIDE SEQUENCE [LARGE SCALE GENOMIC DNA]</scope>
    <source>
        <strain evidence="1">383</strain>
    </source>
</reference>
<organism evidence="1 2">
    <name type="scientific">Burkholderia lata (strain ATCC 17760 / DSM 23089 / LMG 22485 / NCIMB 9086 / R18194 / 383)</name>
    <dbReference type="NCBI Taxonomy" id="482957"/>
    <lineage>
        <taxon>Bacteria</taxon>
        <taxon>Pseudomonadati</taxon>
        <taxon>Pseudomonadota</taxon>
        <taxon>Betaproteobacteria</taxon>
        <taxon>Burkholderiales</taxon>
        <taxon>Burkholderiaceae</taxon>
        <taxon>Burkholderia</taxon>
        <taxon>Burkholderia cepacia complex</taxon>
    </lineage>
</organism>
<gene>
    <name evidence="1" type="ordered locus">Bcep18194_B1247</name>
</gene>
<sequence>MVLMACWLAASTNAIWPVAGRGQSGRTCPRARSAVSSANEQGGSTIMPEKWMMPDAPAAKDEEVARSAAARTNEAAIGRCFMTGSREEARRSGAARVAVRQRCVAICVNGKTIEPLE</sequence>
<accession>Q397K0</accession>
<name>Q397K0_BURL3</name>
<dbReference type="EMBL" id="CP000152">
    <property type="protein sequence ID" value="ABB11361.1"/>
    <property type="molecule type" value="Genomic_DNA"/>
</dbReference>
<evidence type="ECO:0000313" key="1">
    <source>
        <dbReference type="EMBL" id="ABB11361.1"/>
    </source>
</evidence>
<dbReference type="KEGG" id="bur:Bcep18194_B1247"/>
<evidence type="ECO:0000313" key="2">
    <source>
        <dbReference type="Proteomes" id="UP000002705"/>
    </source>
</evidence>
<proteinExistence type="predicted"/>
<protein>
    <submittedName>
        <fullName evidence="1">Uncharacterized protein</fullName>
    </submittedName>
</protein>
<dbReference type="HOGENOM" id="CLU_149852_0_0_4"/>
<dbReference type="Proteomes" id="UP000002705">
    <property type="component" value="Chromosome 2"/>
</dbReference>